<gene>
    <name evidence="3" type="ORF">ALC53_07083</name>
</gene>
<evidence type="ECO:0008006" key="5">
    <source>
        <dbReference type="Google" id="ProtNLM"/>
    </source>
</evidence>
<keyword evidence="2" id="KW-0732">Signal</keyword>
<keyword evidence="4" id="KW-1185">Reference proteome</keyword>
<protein>
    <recommendedName>
        <fullName evidence="5">Secreted protein</fullName>
    </recommendedName>
</protein>
<evidence type="ECO:0000256" key="1">
    <source>
        <dbReference type="SAM" id="MobiDB-lite"/>
    </source>
</evidence>
<accession>A0A195BEH7</accession>
<evidence type="ECO:0000313" key="4">
    <source>
        <dbReference type="Proteomes" id="UP000078540"/>
    </source>
</evidence>
<evidence type="ECO:0000256" key="2">
    <source>
        <dbReference type="SAM" id="SignalP"/>
    </source>
</evidence>
<name>A0A195BEH7_9HYME</name>
<evidence type="ECO:0000313" key="3">
    <source>
        <dbReference type="EMBL" id="KYM82592.1"/>
    </source>
</evidence>
<feature type="region of interest" description="Disordered" evidence="1">
    <location>
        <begin position="95"/>
        <end position="123"/>
    </location>
</feature>
<feature type="signal peptide" evidence="2">
    <location>
        <begin position="1"/>
        <end position="21"/>
    </location>
</feature>
<dbReference type="EMBL" id="KQ976511">
    <property type="protein sequence ID" value="KYM82592.1"/>
    <property type="molecule type" value="Genomic_DNA"/>
</dbReference>
<proteinExistence type="predicted"/>
<dbReference type="Proteomes" id="UP000078540">
    <property type="component" value="Unassembled WGS sequence"/>
</dbReference>
<reference evidence="3 4" key="1">
    <citation type="submission" date="2015-09" db="EMBL/GenBank/DDBJ databases">
        <title>Atta colombica WGS genome.</title>
        <authorList>
            <person name="Nygaard S."/>
            <person name="Hu H."/>
            <person name="Boomsma J."/>
            <person name="Zhang G."/>
        </authorList>
    </citation>
    <scope>NUCLEOTIDE SEQUENCE [LARGE SCALE GENOMIC DNA]</scope>
    <source>
        <strain evidence="3">Treedump-2</strain>
        <tissue evidence="3">Whole body</tissue>
    </source>
</reference>
<feature type="chain" id="PRO_5008269426" description="Secreted protein" evidence="2">
    <location>
        <begin position="22"/>
        <end position="123"/>
    </location>
</feature>
<sequence length="123" mass="13900">MVSYCICRVCIVAALSWLSNGHVPYSKHPRLNVGPNRHRNWPRKFIMKVSSRTILISDEVARNLSNFSWVRTENHSLDDSAIIVKSAKRSVSIQLHHPGHSSIGNQHARLNPLGPKDRQDSAK</sequence>
<dbReference type="AlphaFoldDB" id="A0A195BEH7"/>
<organism evidence="3 4">
    <name type="scientific">Atta colombica</name>
    <dbReference type="NCBI Taxonomy" id="520822"/>
    <lineage>
        <taxon>Eukaryota</taxon>
        <taxon>Metazoa</taxon>
        <taxon>Ecdysozoa</taxon>
        <taxon>Arthropoda</taxon>
        <taxon>Hexapoda</taxon>
        <taxon>Insecta</taxon>
        <taxon>Pterygota</taxon>
        <taxon>Neoptera</taxon>
        <taxon>Endopterygota</taxon>
        <taxon>Hymenoptera</taxon>
        <taxon>Apocrita</taxon>
        <taxon>Aculeata</taxon>
        <taxon>Formicoidea</taxon>
        <taxon>Formicidae</taxon>
        <taxon>Myrmicinae</taxon>
        <taxon>Atta</taxon>
    </lineage>
</organism>